<dbReference type="Gene3D" id="2.60.120.290">
    <property type="entry name" value="Spermadhesin, CUB domain"/>
    <property type="match status" value="2"/>
</dbReference>
<dbReference type="CDD" id="cd00041">
    <property type="entry name" value="CUB"/>
    <property type="match status" value="2"/>
</dbReference>
<feature type="domain" description="CUB" evidence="8">
    <location>
        <begin position="35"/>
        <end position="149"/>
    </location>
</feature>
<feature type="disulfide bond" evidence="4">
    <location>
        <begin position="289"/>
        <end position="301"/>
    </location>
</feature>
<keyword evidence="2 4" id="KW-1015">Disulfide bond</keyword>
<evidence type="ECO:0000313" key="9">
    <source>
        <dbReference type="EMBL" id="KAL2093356.1"/>
    </source>
</evidence>
<dbReference type="InterPro" id="IPR023415">
    <property type="entry name" value="LDLR_class-A_CS"/>
</dbReference>
<evidence type="ECO:0000256" key="1">
    <source>
        <dbReference type="ARBA" id="ARBA00022737"/>
    </source>
</evidence>
<proteinExistence type="predicted"/>
<keyword evidence="7" id="KW-1133">Transmembrane helix</keyword>
<dbReference type="CDD" id="cd00112">
    <property type="entry name" value="LDLa"/>
    <property type="match status" value="1"/>
</dbReference>
<dbReference type="PANTHER" id="PTHR24251">
    <property type="entry name" value="OVOCHYMASE-RELATED"/>
    <property type="match status" value="1"/>
</dbReference>
<keyword evidence="7" id="KW-0472">Membrane</keyword>
<protein>
    <recommendedName>
        <fullName evidence="8">CUB domain-containing protein</fullName>
    </recommendedName>
</protein>
<accession>A0ABD1K2J5</accession>
<keyword evidence="10" id="KW-1185">Reference proteome</keyword>
<dbReference type="FunFam" id="2.60.120.290:FF:000013">
    <property type="entry name" value="Membrane frizzled-related protein"/>
    <property type="match status" value="1"/>
</dbReference>
<dbReference type="InterPro" id="IPR002172">
    <property type="entry name" value="LDrepeatLR_classA_rpt"/>
</dbReference>
<keyword evidence="1" id="KW-0677">Repeat</keyword>
<evidence type="ECO:0000256" key="6">
    <source>
        <dbReference type="SAM" id="MobiDB-lite"/>
    </source>
</evidence>
<evidence type="ECO:0000256" key="7">
    <source>
        <dbReference type="SAM" id="Phobius"/>
    </source>
</evidence>
<dbReference type="SMART" id="SM00192">
    <property type="entry name" value="LDLa"/>
    <property type="match status" value="1"/>
</dbReference>
<evidence type="ECO:0000259" key="8">
    <source>
        <dbReference type="PROSITE" id="PS01180"/>
    </source>
</evidence>
<evidence type="ECO:0000256" key="4">
    <source>
        <dbReference type="PROSITE-ProRule" id="PRU00124"/>
    </source>
</evidence>
<dbReference type="PROSITE" id="PS01180">
    <property type="entry name" value="CUB"/>
    <property type="match status" value="2"/>
</dbReference>
<dbReference type="PROSITE" id="PS50068">
    <property type="entry name" value="LDLRA_2"/>
    <property type="match status" value="1"/>
</dbReference>
<feature type="disulfide bond" evidence="4">
    <location>
        <begin position="308"/>
        <end position="323"/>
    </location>
</feature>
<feature type="coiled-coil region" evidence="5">
    <location>
        <begin position="396"/>
        <end position="423"/>
    </location>
</feature>
<evidence type="ECO:0000256" key="5">
    <source>
        <dbReference type="SAM" id="Coils"/>
    </source>
</evidence>
<dbReference type="FunFam" id="2.60.120.290:FF:000016">
    <property type="entry name" value="neuropilin and tolloid-like protein 2"/>
    <property type="match status" value="1"/>
</dbReference>
<evidence type="ECO:0000313" key="10">
    <source>
        <dbReference type="Proteomes" id="UP001591681"/>
    </source>
</evidence>
<feature type="domain" description="CUB" evidence="8">
    <location>
        <begin position="168"/>
        <end position="284"/>
    </location>
</feature>
<name>A0ABD1K2J5_9TELE</name>
<reference evidence="9 10" key="1">
    <citation type="submission" date="2024-09" db="EMBL/GenBank/DDBJ databases">
        <title>A chromosome-level genome assembly of Gray's grenadier anchovy, Coilia grayii.</title>
        <authorList>
            <person name="Fu Z."/>
        </authorList>
    </citation>
    <scope>NUCLEOTIDE SEQUENCE [LARGE SCALE GENOMIC DNA]</scope>
    <source>
        <strain evidence="9">G4</strain>
        <tissue evidence="9">Muscle</tissue>
    </source>
</reference>
<dbReference type="AlphaFoldDB" id="A0ABD1K2J5"/>
<feature type="transmembrane region" description="Helical" evidence="7">
    <location>
        <begin position="340"/>
        <end position="362"/>
    </location>
</feature>
<sequence>MLLLLFKEGFALAQRPKDAKSVVQPPVRSGKPDNCGTWVRNINGGEFSSPDYPNPYPPNKECVFILEAYPRKRIQLEFDERFFLEWSFECRFDNIEVRDGPFGFSPLINRFCGGRSPGMVLSTGRFMWIKFTSDEELEGLGFSVRYTFPADPDFHLHAGGLLNPIPDCQFELTSADGLIHSKQLEEGEKIKADEPADCIWTIKAPPKSKVIYLRFLDYQMENSNECKRNFVAVYDGSNAIEDLKAKFCSTVANDITLDTTVGVVRFWADESSRLSRFRMHYTTFAEPPCGPNTFFCHSNMCINDSLVCNGVQNCVFPWDESNCKEKQSKGFFQQIGRTHGTVICVCSGVVLVLLVLSVLVQVNQPRKKVLARRYSYSRADLQHEPPNYELFSLEDRRLSAAELADLSQELESLQKLRRASTASRCIHEHHCGANAPPLPLSLPSLPLLPPGLARGRLGSWHGTCQRGVAGGNGRSHAAHMCSTHSLEEEPGEEEEEEELEELDPSEEEVEEEELEGLGGGEHGQELGYPHHIEVETPCGLEHSCMEEMEEMGCQVFGCNGHHGNAIPQSTLSIDF</sequence>
<feature type="compositionally biased region" description="Acidic residues" evidence="6">
    <location>
        <begin position="488"/>
        <end position="515"/>
    </location>
</feature>
<dbReference type="SMART" id="SM00042">
    <property type="entry name" value="CUB"/>
    <property type="match status" value="2"/>
</dbReference>
<dbReference type="Proteomes" id="UP001591681">
    <property type="component" value="Unassembled WGS sequence"/>
</dbReference>
<dbReference type="Pfam" id="PF00431">
    <property type="entry name" value="CUB"/>
    <property type="match status" value="2"/>
</dbReference>
<dbReference type="PANTHER" id="PTHR24251:SF26">
    <property type="entry name" value="NEUROPILIN AND TOLLOID-LIKE PROTEIN 2"/>
    <property type="match status" value="1"/>
</dbReference>
<keyword evidence="7" id="KW-0812">Transmembrane</keyword>
<comment type="caution">
    <text evidence="3">Lacks conserved residue(s) required for the propagation of feature annotation.</text>
</comment>
<dbReference type="PROSITE" id="PS01209">
    <property type="entry name" value="LDLRA_1"/>
    <property type="match status" value="1"/>
</dbReference>
<evidence type="ECO:0000256" key="3">
    <source>
        <dbReference type="PROSITE-ProRule" id="PRU00059"/>
    </source>
</evidence>
<dbReference type="SUPFAM" id="SSF57424">
    <property type="entry name" value="LDL receptor-like module"/>
    <property type="match status" value="1"/>
</dbReference>
<organism evidence="9 10">
    <name type="scientific">Coilia grayii</name>
    <name type="common">Gray's grenadier anchovy</name>
    <dbReference type="NCBI Taxonomy" id="363190"/>
    <lineage>
        <taxon>Eukaryota</taxon>
        <taxon>Metazoa</taxon>
        <taxon>Chordata</taxon>
        <taxon>Craniata</taxon>
        <taxon>Vertebrata</taxon>
        <taxon>Euteleostomi</taxon>
        <taxon>Actinopterygii</taxon>
        <taxon>Neopterygii</taxon>
        <taxon>Teleostei</taxon>
        <taxon>Clupei</taxon>
        <taxon>Clupeiformes</taxon>
        <taxon>Clupeoidei</taxon>
        <taxon>Engraulidae</taxon>
        <taxon>Coilinae</taxon>
        <taxon>Coilia</taxon>
    </lineage>
</organism>
<dbReference type="Pfam" id="PF00057">
    <property type="entry name" value="Ldl_recept_a"/>
    <property type="match status" value="1"/>
</dbReference>
<keyword evidence="5" id="KW-0175">Coiled coil</keyword>
<dbReference type="InterPro" id="IPR036055">
    <property type="entry name" value="LDL_receptor-like_sf"/>
</dbReference>
<dbReference type="InterPro" id="IPR035914">
    <property type="entry name" value="Sperma_CUB_dom_sf"/>
</dbReference>
<feature type="disulfide bond" evidence="3">
    <location>
        <begin position="35"/>
        <end position="62"/>
    </location>
</feature>
<dbReference type="SUPFAM" id="SSF49854">
    <property type="entry name" value="Spermadhesin, CUB domain"/>
    <property type="match status" value="2"/>
</dbReference>
<feature type="disulfide bond" evidence="4">
    <location>
        <begin position="296"/>
        <end position="314"/>
    </location>
</feature>
<dbReference type="Gene3D" id="4.10.400.10">
    <property type="entry name" value="Low-density Lipoprotein Receptor"/>
    <property type="match status" value="1"/>
</dbReference>
<evidence type="ECO:0000256" key="2">
    <source>
        <dbReference type="ARBA" id="ARBA00023157"/>
    </source>
</evidence>
<dbReference type="InterPro" id="IPR000859">
    <property type="entry name" value="CUB_dom"/>
</dbReference>
<dbReference type="EMBL" id="JBHFQA010000009">
    <property type="protein sequence ID" value="KAL2093356.1"/>
    <property type="molecule type" value="Genomic_DNA"/>
</dbReference>
<comment type="caution">
    <text evidence="9">The sequence shown here is derived from an EMBL/GenBank/DDBJ whole genome shotgun (WGS) entry which is preliminary data.</text>
</comment>
<feature type="region of interest" description="Disordered" evidence="6">
    <location>
        <begin position="471"/>
        <end position="527"/>
    </location>
</feature>
<gene>
    <name evidence="9" type="ORF">ACEWY4_010668</name>
</gene>